<feature type="domain" description="Fe2OG dioxygenase" evidence="6">
    <location>
        <begin position="187"/>
        <end position="284"/>
    </location>
</feature>
<evidence type="ECO:0000313" key="7">
    <source>
        <dbReference type="EMBL" id="KAJ8613576.1"/>
    </source>
</evidence>
<reference evidence="7" key="1">
    <citation type="submission" date="2023-01" db="EMBL/GenBank/DDBJ databases">
        <title>Metagenome sequencing of chrysophaentin producing Chrysophaeum taylorii.</title>
        <authorList>
            <person name="Davison J."/>
            <person name="Bewley C."/>
        </authorList>
    </citation>
    <scope>NUCLEOTIDE SEQUENCE</scope>
    <source>
        <strain evidence="7">NIES-1699</strain>
    </source>
</reference>
<sequence>MKDCSEDIGSRLALRVAAEAEAWEAPRDVEGLAFVDATDMPVLDVGRFLSDPNEEERRRLGAEVRDACERVGFMYLKNHGLSALDRAFAAAREMKSFEEKTALRRGQGFVMSGNRVLPERSTANYNESFIVKRIDTLDDVPWPNDAFRDVVEAMAADYERLAKRILPLYAEAFGMPPDYFLPFFEHPVFRMRLATYDATPPGQFGISPHVDTSFFTLLASTDYSGLVLYSTKKRAWLRALDIPGALVVNTGQLLAQLSNDTWPATRHYVVARAPRISVPFFFNATASVPVPVVPSCVDDDHPAKYPPISYLTSQAAAQGE</sequence>
<accession>A0AAD7XRP7</accession>
<evidence type="ECO:0000313" key="8">
    <source>
        <dbReference type="Proteomes" id="UP001230188"/>
    </source>
</evidence>
<evidence type="ECO:0000256" key="5">
    <source>
        <dbReference type="RuleBase" id="RU003682"/>
    </source>
</evidence>
<dbReference type="InterPro" id="IPR044861">
    <property type="entry name" value="IPNS-like_FE2OG_OXY"/>
</dbReference>
<dbReference type="InterPro" id="IPR026992">
    <property type="entry name" value="DIOX_N"/>
</dbReference>
<dbReference type="AlphaFoldDB" id="A0AAD7XRP7"/>
<organism evidence="7 8">
    <name type="scientific">Chrysophaeum taylorii</name>
    <dbReference type="NCBI Taxonomy" id="2483200"/>
    <lineage>
        <taxon>Eukaryota</taxon>
        <taxon>Sar</taxon>
        <taxon>Stramenopiles</taxon>
        <taxon>Ochrophyta</taxon>
        <taxon>Pelagophyceae</taxon>
        <taxon>Pelagomonadales</taxon>
        <taxon>Pelagomonadaceae</taxon>
        <taxon>Chrysophaeum</taxon>
    </lineage>
</organism>
<dbReference type="InterPro" id="IPR005123">
    <property type="entry name" value="Oxoglu/Fe-dep_dioxygenase_dom"/>
</dbReference>
<proteinExistence type="inferred from homology"/>
<comment type="similarity">
    <text evidence="1 5">Belongs to the iron/ascorbate-dependent oxidoreductase family.</text>
</comment>
<keyword evidence="3 5" id="KW-0560">Oxidoreductase</keyword>
<dbReference type="PROSITE" id="PS51471">
    <property type="entry name" value="FE2OG_OXY"/>
    <property type="match status" value="1"/>
</dbReference>
<dbReference type="Proteomes" id="UP001230188">
    <property type="component" value="Unassembled WGS sequence"/>
</dbReference>
<evidence type="ECO:0000256" key="3">
    <source>
        <dbReference type="ARBA" id="ARBA00023002"/>
    </source>
</evidence>
<dbReference type="Pfam" id="PF14226">
    <property type="entry name" value="DIOX_N"/>
    <property type="match status" value="1"/>
</dbReference>
<keyword evidence="8" id="KW-1185">Reference proteome</keyword>
<comment type="caution">
    <text evidence="7">The sequence shown here is derived from an EMBL/GenBank/DDBJ whole genome shotgun (WGS) entry which is preliminary data.</text>
</comment>
<dbReference type="PANTHER" id="PTHR10209:SF881">
    <property type="entry name" value="FI07970P-RELATED"/>
    <property type="match status" value="1"/>
</dbReference>
<keyword evidence="4 5" id="KW-0408">Iron</keyword>
<dbReference type="Gene3D" id="2.60.120.330">
    <property type="entry name" value="B-lactam Antibiotic, Isopenicillin N Synthase, Chain"/>
    <property type="match status" value="1"/>
</dbReference>
<dbReference type="InterPro" id="IPR027443">
    <property type="entry name" value="IPNS-like_sf"/>
</dbReference>
<evidence type="ECO:0000256" key="1">
    <source>
        <dbReference type="ARBA" id="ARBA00008056"/>
    </source>
</evidence>
<keyword evidence="2 5" id="KW-0479">Metal-binding</keyword>
<dbReference type="SUPFAM" id="SSF51197">
    <property type="entry name" value="Clavaminate synthase-like"/>
    <property type="match status" value="1"/>
</dbReference>
<dbReference type="Pfam" id="PF03171">
    <property type="entry name" value="2OG-FeII_Oxy"/>
    <property type="match status" value="1"/>
</dbReference>
<dbReference type="EMBL" id="JAQMWT010000027">
    <property type="protein sequence ID" value="KAJ8613576.1"/>
    <property type="molecule type" value="Genomic_DNA"/>
</dbReference>
<dbReference type="PANTHER" id="PTHR10209">
    <property type="entry name" value="OXIDOREDUCTASE, 2OG-FE II OXYGENASE FAMILY PROTEIN"/>
    <property type="match status" value="1"/>
</dbReference>
<evidence type="ECO:0000256" key="4">
    <source>
        <dbReference type="ARBA" id="ARBA00023004"/>
    </source>
</evidence>
<evidence type="ECO:0000259" key="6">
    <source>
        <dbReference type="PROSITE" id="PS51471"/>
    </source>
</evidence>
<dbReference type="GO" id="GO:0016491">
    <property type="term" value="F:oxidoreductase activity"/>
    <property type="evidence" value="ECO:0007669"/>
    <property type="project" value="UniProtKB-KW"/>
</dbReference>
<evidence type="ECO:0000256" key="2">
    <source>
        <dbReference type="ARBA" id="ARBA00022723"/>
    </source>
</evidence>
<protein>
    <recommendedName>
        <fullName evidence="6">Fe2OG dioxygenase domain-containing protein</fullName>
    </recommendedName>
</protein>
<dbReference type="GO" id="GO:0046872">
    <property type="term" value="F:metal ion binding"/>
    <property type="evidence" value="ECO:0007669"/>
    <property type="project" value="UniProtKB-KW"/>
</dbReference>
<gene>
    <name evidence="7" type="ORF">CTAYLR_006136</name>
</gene>
<name>A0AAD7XRP7_9STRA</name>